<keyword evidence="5" id="KW-0143">Chaperone</keyword>
<keyword evidence="2 5" id="KW-0472">Membrane</keyword>
<reference evidence="7 8" key="1">
    <citation type="journal article" date="2016" name="Mol. Biol. Evol.">
        <title>Comparative Genomics of Early-Diverging Mushroom-Forming Fungi Provides Insights into the Origins of Lignocellulose Decay Capabilities.</title>
        <authorList>
            <person name="Nagy L.G."/>
            <person name="Riley R."/>
            <person name="Tritt A."/>
            <person name="Adam C."/>
            <person name="Daum C."/>
            <person name="Floudas D."/>
            <person name="Sun H."/>
            <person name="Yadav J.S."/>
            <person name="Pangilinan J."/>
            <person name="Larsson K.H."/>
            <person name="Matsuura K."/>
            <person name="Barry K."/>
            <person name="Labutti K."/>
            <person name="Kuo R."/>
            <person name="Ohm R.A."/>
            <person name="Bhattacharya S.S."/>
            <person name="Shirouzu T."/>
            <person name="Yoshinaga Y."/>
            <person name="Martin F.M."/>
            <person name="Grigoriev I.V."/>
            <person name="Hibbett D.S."/>
        </authorList>
    </citation>
    <scope>NUCLEOTIDE SEQUENCE [LARGE SCALE GENOMIC DNA]</scope>
    <source>
        <strain evidence="7 8">HHB14362 ss-1</strain>
    </source>
</reference>
<evidence type="ECO:0000313" key="8">
    <source>
        <dbReference type="Proteomes" id="UP000076761"/>
    </source>
</evidence>
<dbReference type="FunCoup" id="A0A165PYE8">
    <property type="interactions" value="141"/>
</dbReference>
<dbReference type="Proteomes" id="UP000076761">
    <property type="component" value="Unassembled WGS sequence"/>
</dbReference>
<keyword evidence="5" id="KW-0813">Transport</keyword>
<evidence type="ECO:0000256" key="3">
    <source>
        <dbReference type="ARBA" id="ARBA00022927"/>
    </source>
</evidence>
<proteinExistence type="inferred from homology"/>
<accession>A0A165PYE8</accession>
<sequence length="89" mass="10153">MSQMSQFDEKTKKEMQTFLTGLQATSQLQQNIVDYTNRCWDKCITGAPGSYLSSSEERCVANCVERFLDASVYMVNKLGQDKLNRDLSQ</sequence>
<dbReference type="STRING" id="1314782.A0A165PYE8"/>
<evidence type="ECO:0000256" key="5">
    <source>
        <dbReference type="RuleBase" id="RU367043"/>
    </source>
</evidence>
<evidence type="ECO:0000256" key="2">
    <source>
        <dbReference type="ARBA" id="ARBA00022792"/>
    </source>
</evidence>
<comment type="domain">
    <text evidence="5">The twin CX3C motif contains 4 conserved Cys residues that form 2 disulfide bonds in the mitochondrial intermembrane space.</text>
</comment>
<keyword evidence="5" id="KW-0496">Mitochondrion</keyword>
<evidence type="ECO:0000256" key="4">
    <source>
        <dbReference type="ARBA" id="ARBA00023010"/>
    </source>
</evidence>
<keyword evidence="8" id="KW-1185">Reference proteome</keyword>
<keyword evidence="4 5" id="KW-0811">Translocation</keyword>
<comment type="subcellular location">
    <subcellularLocation>
        <location evidence="5">Mitochondrion inner membrane</location>
        <topology evidence="5">Peripheral membrane protein</topology>
        <orientation evidence="5">Intermembrane side</orientation>
    </subcellularLocation>
</comment>
<dbReference type="AlphaFoldDB" id="A0A165PYE8"/>
<dbReference type="InParanoid" id="A0A165PYE8"/>
<dbReference type="InterPro" id="IPR035427">
    <property type="entry name" value="Tim10-like_dom_sf"/>
</dbReference>
<name>A0A165PYE8_9AGAM</name>
<dbReference type="InterPro" id="IPR004217">
    <property type="entry name" value="Tim10-like"/>
</dbReference>
<keyword evidence="2 5" id="KW-0999">Mitochondrion inner membrane</keyword>
<dbReference type="OrthoDB" id="344165at2759"/>
<dbReference type="GO" id="GO:0005743">
    <property type="term" value="C:mitochondrial inner membrane"/>
    <property type="evidence" value="ECO:0007669"/>
    <property type="project" value="UniProtKB-SubCell"/>
</dbReference>
<dbReference type="GO" id="GO:0015031">
    <property type="term" value="P:protein transport"/>
    <property type="evidence" value="ECO:0007669"/>
    <property type="project" value="UniProtKB-KW"/>
</dbReference>
<comment type="function">
    <text evidence="5">Mitochondrial intermembrane chaperone that participates in the import and insertion of some multi-pass transmembrane proteins into the mitochondrial inner membrane. Also required for the transfer of beta-barrel precursors from the TOM complex to the sorting and assembly machinery (SAM complex) of the outer membrane. Acts as a chaperone-like protein that protects the hydrophobic precursors from aggregation and guide them through the mitochondrial intermembrane space.</text>
</comment>
<dbReference type="SUPFAM" id="SSF144122">
    <property type="entry name" value="Tim10-like"/>
    <property type="match status" value="1"/>
</dbReference>
<comment type="similarity">
    <text evidence="1 5">Belongs to the small Tim family.</text>
</comment>
<dbReference type="Pfam" id="PF02953">
    <property type="entry name" value="zf-Tim10_DDP"/>
    <property type="match status" value="1"/>
</dbReference>
<keyword evidence="3 5" id="KW-0653">Protein transport</keyword>
<evidence type="ECO:0000259" key="6">
    <source>
        <dbReference type="Pfam" id="PF02953"/>
    </source>
</evidence>
<comment type="subunit">
    <text evidence="5">Heterohexamer.</text>
</comment>
<dbReference type="EMBL" id="KV425604">
    <property type="protein sequence ID" value="KZT21662.1"/>
    <property type="molecule type" value="Genomic_DNA"/>
</dbReference>
<dbReference type="Gene3D" id="1.10.287.810">
    <property type="entry name" value="Mitochondrial import inner membrane translocase subunit tim13 like domains"/>
    <property type="match status" value="1"/>
</dbReference>
<evidence type="ECO:0000256" key="1">
    <source>
        <dbReference type="ARBA" id="ARBA00006720"/>
    </source>
</evidence>
<protein>
    <recommendedName>
        <fullName evidence="5">Mitochondrial import inner membrane translocase subunit</fullName>
    </recommendedName>
</protein>
<evidence type="ECO:0000313" key="7">
    <source>
        <dbReference type="EMBL" id="KZT21662.1"/>
    </source>
</evidence>
<gene>
    <name evidence="7" type="ORF">NEOLEDRAFT_733061</name>
</gene>
<keyword evidence="5" id="KW-1015">Disulfide bond</keyword>
<organism evidence="7 8">
    <name type="scientific">Neolentinus lepideus HHB14362 ss-1</name>
    <dbReference type="NCBI Taxonomy" id="1314782"/>
    <lineage>
        <taxon>Eukaryota</taxon>
        <taxon>Fungi</taxon>
        <taxon>Dikarya</taxon>
        <taxon>Basidiomycota</taxon>
        <taxon>Agaricomycotina</taxon>
        <taxon>Agaricomycetes</taxon>
        <taxon>Gloeophyllales</taxon>
        <taxon>Gloeophyllaceae</taxon>
        <taxon>Neolentinus</taxon>
    </lineage>
</organism>
<feature type="domain" description="Tim10-like" evidence="6">
    <location>
        <begin position="21"/>
        <end position="79"/>
    </location>
</feature>